<dbReference type="InterPro" id="IPR003392">
    <property type="entry name" value="PTHD_SSD"/>
</dbReference>
<dbReference type="InterPro" id="IPR000731">
    <property type="entry name" value="SSD"/>
</dbReference>
<evidence type="ECO:0000256" key="1">
    <source>
        <dbReference type="ARBA" id="ARBA00004651"/>
    </source>
</evidence>
<feature type="transmembrane region" description="Helical" evidence="8">
    <location>
        <begin position="487"/>
        <end position="508"/>
    </location>
</feature>
<dbReference type="GO" id="GO:0005886">
    <property type="term" value="C:plasma membrane"/>
    <property type="evidence" value="ECO:0007669"/>
    <property type="project" value="UniProtKB-SubCell"/>
</dbReference>
<keyword evidence="9" id="KW-0732">Signal</keyword>
<feature type="signal peptide" evidence="9">
    <location>
        <begin position="1"/>
        <end position="18"/>
    </location>
</feature>
<feature type="transmembrane region" description="Helical" evidence="8">
    <location>
        <begin position="949"/>
        <end position="978"/>
    </location>
</feature>
<feature type="transmembrane region" description="Helical" evidence="8">
    <location>
        <begin position="1176"/>
        <end position="1198"/>
    </location>
</feature>
<keyword evidence="6 8" id="KW-0472">Membrane</keyword>
<comment type="caution">
    <text evidence="11">The sequence shown here is derived from an EMBL/GenBank/DDBJ whole genome shotgun (WGS) entry which is preliminary data.</text>
</comment>
<dbReference type="SUPFAM" id="SSF50630">
    <property type="entry name" value="Acid proteases"/>
    <property type="match status" value="1"/>
</dbReference>
<feature type="transmembrane region" description="Helical" evidence="8">
    <location>
        <begin position="777"/>
        <end position="799"/>
    </location>
</feature>
<dbReference type="InterPro" id="IPR051697">
    <property type="entry name" value="Patched_domain-protein"/>
</dbReference>
<dbReference type="FunFam" id="1.20.1640.10:FF:000013">
    <property type="entry name" value="PaTched Related family"/>
    <property type="match status" value="1"/>
</dbReference>
<feature type="transmembrane region" description="Helical" evidence="8">
    <location>
        <begin position="1205"/>
        <end position="1227"/>
    </location>
</feature>
<dbReference type="EMBL" id="CAJFCV020000004">
    <property type="protein sequence ID" value="CAG9115214.1"/>
    <property type="molecule type" value="Genomic_DNA"/>
</dbReference>
<evidence type="ECO:0000256" key="3">
    <source>
        <dbReference type="ARBA" id="ARBA00022475"/>
    </source>
</evidence>
<evidence type="ECO:0000259" key="10">
    <source>
        <dbReference type="PROSITE" id="PS50156"/>
    </source>
</evidence>
<evidence type="ECO:0000313" key="12">
    <source>
        <dbReference type="Proteomes" id="UP000659654"/>
    </source>
</evidence>
<dbReference type="GO" id="GO:0006897">
    <property type="term" value="P:endocytosis"/>
    <property type="evidence" value="ECO:0007669"/>
    <property type="project" value="TreeGrafter"/>
</dbReference>
<keyword evidence="5 8" id="KW-1133">Transmembrane helix</keyword>
<keyword evidence="12" id="KW-1185">Reference proteome</keyword>
<evidence type="ECO:0000256" key="7">
    <source>
        <dbReference type="ARBA" id="ARBA00023180"/>
    </source>
</evidence>
<dbReference type="GO" id="GO:0030659">
    <property type="term" value="C:cytoplasmic vesicle membrane"/>
    <property type="evidence" value="ECO:0007669"/>
    <property type="project" value="TreeGrafter"/>
</dbReference>
<dbReference type="PANTHER" id="PTHR10796:SF95">
    <property type="entry name" value="SSD DOMAIN-CONTAINING PROTEIN"/>
    <property type="match status" value="1"/>
</dbReference>
<dbReference type="SUPFAM" id="SSF82866">
    <property type="entry name" value="Multidrug efflux transporter AcrB transmembrane domain"/>
    <property type="match status" value="2"/>
</dbReference>
<dbReference type="Proteomes" id="UP000659654">
    <property type="component" value="Unassembled WGS sequence"/>
</dbReference>
<evidence type="ECO:0000256" key="6">
    <source>
        <dbReference type="ARBA" id="ARBA00023136"/>
    </source>
</evidence>
<feature type="transmembrane region" description="Helical" evidence="8">
    <location>
        <begin position="864"/>
        <end position="885"/>
    </location>
</feature>
<evidence type="ECO:0000313" key="11">
    <source>
        <dbReference type="EMBL" id="CAD5225930.1"/>
    </source>
</evidence>
<feature type="transmembrane region" description="Helical" evidence="8">
    <location>
        <begin position="1312"/>
        <end position="1338"/>
    </location>
</feature>
<evidence type="ECO:0000256" key="2">
    <source>
        <dbReference type="ARBA" id="ARBA00005585"/>
    </source>
</evidence>
<sequence>MRQLVLSLFLCNVILIRAEVGTEYSGDIPLVAVKFKNDNTDAHEVELRLEYANYFFLGPAFKNYTFEHKQTYDPTAYNGVEDSVLNITAPQIYKEIQLIGKNYKGFLKSELFEGKSNYILPVVEKTPEPPQILTLASEGVLGLSFTEKIDENTILNDILTKSKKLLIRRGPFEQQLHDKKLVNPKGTLIANNDELEGCDALNPAVNTVAKKGWTVQGSLIINGNDTKINEFTFSFDGQTYLPKAVYDQFYAKIQEEKDVPSFTVKIDNKEYPVNPDHFKHYSSTDTYREEVIVLVKSHEKEHAILGRSFLRDYCIQISADPLTQPKIALGARKELDSDVKFVDDKAKVRPDPVATTPKSAVMAFINVFCLLAALLLTFSSGPRHFSAASYMPIIQPIVQIVPIIHISTACDDLPNTRSRATITDSASFLPKIMVQSMENGFGVTTISVTSSEESTPTTSDADLTSEKNVKLSGTCVNQMSDKMFRKIGHLVADYPVTTLIIISIFTLITSVKVALTDQEDDLKTGYTPIGARSYDEFAAYEKFYDNIGGEPLNTIIFVTPKYPNGSMIGASELNETMELVDYIGAHFKLTGRPFYKFCTDFCEMNEPIRQFRNGIILNDELNKSNQTAVDTSDDRLELNFPFMSILGKQLDLSPNFFGVEKFENLVDQMTAGSPTNIKNLKLILVQLRADKPSNASKNDVVEYERQITDFVNKQYNGRSIRPLALTVTLARDEIIRTGMTLFPYLSVGFAIMVTFSIISVFFSAFYYNQWTKHKLSLAIMGCICPLLATSSALGFLFWFRVRFGTILAVTPFLVMAIGVDDAYLMIHSWQRICSKQSKKRSLAPRNVLLGDSLRDRIAEVMVDVGPAITITSLTNILAFGVGTFAPTPEIRLFCAGNTMAIFFDYIYQLFMYGPVIALVGKFEMSDEEAMDQRKTRDHNRLRRWLREKLLTFMSSYCAWISNSFTSVLVLLILIVYWLTSLNGTLSITPRITPKKLFLADSVINDMNMLRDEYIQQSYSPMTLFINNATNLEDPIRNARIREMIRRFEGEKHSLGAEFSHFWLRDYDRFMETAAEETEEEEQEVSDHSLRYDRHHLDAFLNWPEYHHWGGFLRFDNETGDLSKFMVIMGFHGKELVAWEYRAVLLNQWRSIVDEFPEFSASVWVDDAPFLDQIQTLVPVTIQSSICTLICMIVVCLLFMHHLFSLSVATLSIVSICLGVFGSMFYWGLDLDPISMATTIMSIGFSVDFPAHITYHYYRMGEDHRCLSPQQRIFHSLVSIGYPLIQCGLSTIFFVMCLRFVDTYMSEVFVKTMVLVVSLGVIHGLFIIPTMLCACSNVYDACRSIKRPRKHRKTTEFSRQNRPKIIPIGSFMTKN</sequence>
<keyword evidence="3" id="KW-1003">Cell membrane</keyword>
<evidence type="ECO:0000256" key="5">
    <source>
        <dbReference type="ARBA" id="ARBA00022989"/>
    </source>
</evidence>
<feature type="transmembrane region" description="Helical" evidence="8">
    <location>
        <begin position="805"/>
        <end position="826"/>
    </location>
</feature>
<comment type="similarity">
    <text evidence="2">Belongs to the patched family.</text>
</comment>
<feature type="domain" description="SSD" evidence="10">
    <location>
        <begin position="743"/>
        <end position="918"/>
    </location>
</feature>
<feature type="chain" id="PRO_5035280602" evidence="9">
    <location>
        <begin position="19"/>
        <end position="1374"/>
    </location>
</feature>
<dbReference type="Gene3D" id="2.40.70.10">
    <property type="entry name" value="Acid Proteases"/>
    <property type="match status" value="1"/>
</dbReference>
<feature type="transmembrane region" description="Helical" evidence="8">
    <location>
        <begin position="1278"/>
        <end position="1300"/>
    </location>
</feature>
<feature type="transmembrane region" description="Helical" evidence="8">
    <location>
        <begin position="359"/>
        <end position="378"/>
    </location>
</feature>
<dbReference type="InterPro" id="IPR021109">
    <property type="entry name" value="Peptidase_aspartic_dom_sf"/>
</dbReference>
<dbReference type="SMR" id="A0A7I8WSF9"/>
<feature type="transmembrane region" description="Helical" evidence="8">
    <location>
        <begin position="741"/>
        <end position="765"/>
    </location>
</feature>
<keyword evidence="4 8" id="KW-0812">Transmembrane</keyword>
<comment type="subcellular location">
    <subcellularLocation>
        <location evidence="1">Cell membrane</location>
        <topology evidence="1">Multi-pass membrane protein</topology>
    </subcellularLocation>
</comment>
<dbReference type="PANTHER" id="PTHR10796">
    <property type="entry name" value="PATCHED-RELATED"/>
    <property type="match status" value="1"/>
</dbReference>
<keyword evidence="7" id="KW-0325">Glycoprotein</keyword>
<dbReference type="EMBL" id="CAJFDI010000004">
    <property type="protein sequence ID" value="CAD5225930.1"/>
    <property type="molecule type" value="Genomic_DNA"/>
</dbReference>
<dbReference type="PROSITE" id="PS50156">
    <property type="entry name" value="SSD"/>
    <property type="match status" value="1"/>
</dbReference>
<evidence type="ECO:0000256" key="4">
    <source>
        <dbReference type="ARBA" id="ARBA00022692"/>
    </source>
</evidence>
<accession>A0A7I8WSF9</accession>
<evidence type="ECO:0000256" key="9">
    <source>
        <dbReference type="SAM" id="SignalP"/>
    </source>
</evidence>
<feature type="transmembrane region" description="Helical" evidence="8">
    <location>
        <begin position="1233"/>
        <end position="1257"/>
    </location>
</feature>
<dbReference type="GO" id="GO:0018996">
    <property type="term" value="P:molting cycle, collagen and cuticulin-based cuticle"/>
    <property type="evidence" value="ECO:0007669"/>
    <property type="project" value="TreeGrafter"/>
</dbReference>
<reference evidence="11" key="1">
    <citation type="submission" date="2020-09" db="EMBL/GenBank/DDBJ databases">
        <authorList>
            <person name="Kikuchi T."/>
        </authorList>
    </citation>
    <scope>NUCLEOTIDE SEQUENCE</scope>
    <source>
        <strain evidence="11">Ka4C1</strain>
    </source>
</reference>
<dbReference type="Proteomes" id="UP000582659">
    <property type="component" value="Unassembled WGS sequence"/>
</dbReference>
<organism evidence="11 12">
    <name type="scientific">Bursaphelenchus xylophilus</name>
    <name type="common">Pinewood nematode worm</name>
    <name type="synonym">Aphelenchoides xylophilus</name>
    <dbReference type="NCBI Taxonomy" id="6326"/>
    <lineage>
        <taxon>Eukaryota</taxon>
        <taxon>Metazoa</taxon>
        <taxon>Ecdysozoa</taxon>
        <taxon>Nematoda</taxon>
        <taxon>Chromadorea</taxon>
        <taxon>Rhabditida</taxon>
        <taxon>Tylenchina</taxon>
        <taxon>Tylenchomorpha</taxon>
        <taxon>Aphelenchoidea</taxon>
        <taxon>Aphelenchoididae</taxon>
        <taxon>Bursaphelenchus</taxon>
    </lineage>
</organism>
<feature type="transmembrane region" description="Helical" evidence="8">
    <location>
        <begin position="905"/>
        <end position="924"/>
    </location>
</feature>
<name>A0A7I8WSF9_BURXY</name>
<gene>
    <name evidence="11" type="ORF">BXYJ_LOCUS8791</name>
</gene>
<dbReference type="Gene3D" id="1.20.1640.10">
    <property type="entry name" value="Multidrug efflux transporter AcrB transmembrane domain"/>
    <property type="match status" value="2"/>
</dbReference>
<evidence type="ECO:0000256" key="8">
    <source>
        <dbReference type="SAM" id="Phobius"/>
    </source>
</evidence>
<dbReference type="Pfam" id="PF02460">
    <property type="entry name" value="Patched"/>
    <property type="match status" value="1"/>
</dbReference>
<proteinExistence type="inferred from homology"/>
<dbReference type="OrthoDB" id="6510177at2759"/>
<protein>
    <submittedName>
        <fullName evidence="11">(pine wood nematode) hypothetical protein</fullName>
    </submittedName>
</protein>